<evidence type="ECO:0000313" key="3">
    <source>
        <dbReference type="EMBL" id="KAK0151314.1"/>
    </source>
</evidence>
<accession>A0AA47N423</accession>
<evidence type="ECO:0000313" key="4">
    <source>
        <dbReference type="Proteomes" id="UP001174136"/>
    </source>
</evidence>
<reference evidence="3" key="1">
    <citation type="journal article" date="2023" name="Front. Mar. Sci.">
        <title>A new Merluccius polli reference genome to investigate the effects of global change in West African waters.</title>
        <authorList>
            <person name="Mateo J.L."/>
            <person name="Blanco-Fernandez C."/>
            <person name="Garcia-Vazquez E."/>
            <person name="Machado-Schiaffino G."/>
        </authorList>
    </citation>
    <scope>NUCLEOTIDE SEQUENCE</scope>
    <source>
        <strain evidence="3">C29</strain>
        <tissue evidence="3">Fin</tissue>
    </source>
</reference>
<dbReference type="AlphaFoldDB" id="A0AA47N423"/>
<sequence>MATRQLPRKHHSQDNRHHKRFLSVYEQQSSCNNECILTVKNPLKVRLPYSPQCLFDSHFIFENLIFTQIFLTSLMKRRQPTTPQSESKRPKLNGVRRTLDMYTRPISLTSSPLTPAPREDANNEDDSGSRTASELSATGNDATEQTSDISTAYNDGAQVREEGSDITQAQEQQNQLLEHLQSVSYERDALTDKVTRLLTQLTEVEERQRADCEKEEANKSLYEQAREKAEELTREKEALLEASQAHAGVLQQNQQMAKQIEDFKCQLNQSSNEKEKLCLEVKRLEEEKAREKAEELTREKEALLEASQAHARVLQQNQQMAKQIEDFKCQLNQSSNEKEKLCLEVKRLEEEKASISAECEQIRITMEEQATFRERDATTQTCARGPQIKEEAGEAAESSTATSYLLDYLSVSHQLWNSLVELRHNVARLLLRYVPLELDQVNYECNVIDEILEQYLCSVLSSNSSTSH</sequence>
<keyword evidence="4" id="KW-1185">Reference proteome</keyword>
<protein>
    <submittedName>
        <fullName evidence="3">MORC family CW-type zinc finger protein 3</fullName>
    </submittedName>
</protein>
<feature type="region of interest" description="Disordered" evidence="2">
    <location>
        <begin position="77"/>
        <end position="148"/>
    </location>
</feature>
<comment type="caution">
    <text evidence="3">The sequence shown here is derived from an EMBL/GenBank/DDBJ whole genome shotgun (WGS) entry which is preliminary data.</text>
</comment>
<gene>
    <name evidence="3" type="primary">Morc3_1</name>
    <name evidence="3" type="ORF">N1851_007544</name>
</gene>
<dbReference type="Proteomes" id="UP001174136">
    <property type="component" value="Unassembled WGS sequence"/>
</dbReference>
<feature type="compositionally biased region" description="Polar residues" evidence="2">
    <location>
        <begin position="129"/>
        <end position="148"/>
    </location>
</feature>
<name>A0AA47N423_MERPO</name>
<organism evidence="3 4">
    <name type="scientific">Merluccius polli</name>
    <name type="common">Benguela hake</name>
    <name type="synonym">Merluccius cadenati</name>
    <dbReference type="NCBI Taxonomy" id="89951"/>
    <lineage>
        <taxon>Eukaryota</taxon>
        <taxon>Metazoa</taxon>
        <taxon>Chordata</taxon>
        <taxon>Craniata</taxon>
        <taxon>Vertebrata</taxon>
        <taxon>Euteleostomi</taxon>
        <taxon>Actinopterygii</taxon>
        <taxon>Neopterygii</taxon>
        <taxon>Teleostei</taxon>
        <taxon>Neoteleostei</taxon>
        <taxon>Acanthomorphata</taxon>
        <taxon>Zeiogadaria</taxon>
        <taxon>Gadariae</taxon>
        <taxon>Gadiformes</taxon>
        <taxon>Gadoidei</taxon>
        <taxon>Merlucciidae</taxon>
        <taxon>Merluccius</taxon>
    </lineage>
</organism>
<dbReference type="EMBL" id="JAOPHQ010001291">
    <property type="protein sequence ID" value="KAK0151314.1"/>
    <property type="molecule type" value="Genomic_DNA"/>
</dbReference>
<feature type="coiled-coil region" evidence="1">
    <location>
        <begin position="187"/>
        <end position="365"/>
    </location>
</feature>
<proteinExistence type="predicted"/>
<evidence type="ECO:0000256" key="2">
    <source>
        <dbReference type="SAM" id="MobiDB-lite"/>
    </source>
</evidence>
<keyword evidence="1" id="KW-0175">Coiled coil</keyword>
<evidence type="ECO:0000256" key="1">
    <source>
        <dbReference type="SAM" id="Coils"/>
    </source>
</evidence>